<accession>A0A0E9P9R6</accession>
<sequence>MLIMTNKFVGNNTLVCIQLTSVLNFKVNFRIPIGAGITLFLHRPRMVSLL</sequence>
<organism evidence="1">
    <name type="scientific">Anguilla anguilla</name>
    <name type="common">European freshwater eel</name>
    <name type="synonym">Muraena anguilla</name>
    <dbReference type="NCBI Taxonomy" id="7936"/>
    <lineage>
        <taxon>Eukaryota</taxon>
        <taxon>Metazoa</taxon>
        <taxon>Chordata</taxon>
        <taxon>Craniata</taxon>
        <taxon>Vertebrata</taxon>
        <taxon>Euteleostomi</taxon>
        <taxon>Actinopterygii</taxon>
        <taxon>Neopterygii</taxon>
        <taxon>Teleostei</taxon>
        <taxon>Anguilliformes</taxon>
        <taxon>Anguillidae</taxon>
        <taxon>Anguilla</taxon>
    </lineage>
</organism>
<name>A0A0E9P9R6_ANGAN</name>
<reference evidence="1" key="2">
    <citation type="journal article" date="2015" name="Fish Shellfish Immunol.">
        <title>Early steps in the European eel (Anguilla anguilla)-Vibrio vulnificus interaction in the gills: Role of the RtxA13 toxin.</title>
        <authorList>
            <person name="Callol A."/>
            <person name="Pajuelo D."/>
            <person name="Ebbesson L."/>
            <person name="Teles M."/>
            <person name="MacKenzie S."/>
            <person name="Amaro C."/>
        </authorList>
    </citation>
    <scope>NUCLEOTIDE SEQUENCE</scope>
</reference>
<protein>
    <submittedName>
        <fullName evidence="1">Uncharacterized protein</fullName>
    </submittedName>
</protein>
<dbReference type="AlphaFoldDB" id="A0A0E9P9R6"/>
<dbReference type="EMBL" id="GBXM01107570">
    <property type="protein sequence ID" value="JAH01007.1"/>
    <property type="molecule type" value="Transcribed_RNA"/>
</dbReference>
<reference evidence="1" key="1">
    <citation type="submission" date="2014-11" db="EMBL/GenBank/DDBJ databases">
        <authorList>
            <person name="Amaro Gonzalez C."/>
        </authorList>
    </citation>
    <scope>NUCLEOTIDE SEQUENCE</scope>
</reference>
<proteinExistence type="predicted"/>
<evidence type="ECO:0000313" key="1">
    <source>
        <dbReference type="EMBL" id="JAH01007.1"/>
    </source>
</evidence>